<protein>
    <submittedName>
        <fullName evidence="6">ABPBGU</fullName>
    </submittedName>
</protein>
<dbReference type="InterPro" id="IPR015332">
    <property type="entry name" value="CH2-like"/>
</dbReference>
<evidence type="ECO:0000256" key="4">
    <source>
        <dbReference type="ARBA" id="ARBA00022729"/>
    </source>
</evidence>
<evidence type="ECO:0000256" key="3">
    <source>
        <dbReference type="ARBA" id="ARBA00022525"/>
    </source>
</evidence>
<accession>A0A7S5GIG1</accession>
<evidence type="ECO:0000256" key="2">
    <source>
        <dbReference type="ARBA" id="ARBA00008650"/>
    </source>
</evidence>
<dbReference type="EMBL" id="MK951712">
    <property type="protein sequence ID" value="QGX48216.1"/>
    <property type="molecule type" value="Genomic_DNA"/>
</dbReference>
<dbReference type="Gene3D" id="1.20.920.50">
    <property type="match status" value="1"/>
</dbReference>
<dbReference type="InterPro" id="IPR053723">
    <property type="entry name" value="Secretoglobin_Domain_sf"/>
</dbReference>
<dbReference type="SUPFAM" id="SSF48201">
    <property type="entry name" value="Uteroglobin-like"/>
    <property type="match status" value="1"/>
</dbReference>
<dbReference type="PANTHER" id="PTHR31708">
    <property type="entry name" value="ABPBG26-RELATED"/>
    <property type="match status" value="1"/>
</dbReference>
<keyword evidence="3" id="KW-0964">Secreted</keyword>
<feature type="chain" id="PRO_5031074902" evidence="5">
    <location>
        <begin position="24"/>
        <end position="112"/>
    </location>
</feature>
<dbReference type="InterPro" id="IPR035960">
    <property type="entry name" value="Secretoglobin_sf"/>
</dbReference>
<dbReference type="RefSeq" id="XP_021044772.1">
    <property type="nucleotide sequence ID" value="XM_021189113.1"/>
</dbReference>
<sequence>MKETLLLLALLVTGDLSFQTTEARVPFFKGYSSVVSGKRSWLYKKIQAYYVTAGEKVTFEKFQDCYKEGGLRTIFLEPKIMEAMLVSPECQALHSSEDIRTISDLLSKLLEE</sequence>
<dbReference type="Pfam" id="PF09252">
    <property type="entry name" value="Feld-I_B"/>
    <property type="match status" value="1"/>
</dbReference>
<dbReference type="GO" id="GO:0005615">
    <property type="term" value="C:extracellular space"/>
    <property type="evidence" value="ECO:0007669"/>
    <property type="project" value="InterPro"/>
</dbReference>
<keyword evidence="4 5" id="KW-0732">Signal</keyword>
<dbReference type="CDD" id="cd00633">
    <property type="entry name" value="Secretoglobin"/>
    <property type="match status" value="1"/>
</dbReference>
<dbReference type="GeneID" id="110314925"/>
<evidence type="ECO:0000313" key="6">
    <source>
        <dbReference type="EMBL" id="QGX48216.1"/>
    </source>
</evidence>
<organism evidence="6">
    <name type="scientific">Mus pahari</name>
    <name type="common">Indochinese shrew-like mouse</name>
    <name type="synonym">Coelomys pahari</name>
    <dbReference type="NCBI Taxonomy" id="10093"/>
    <lineage>
        <taxon>Eukaryota</taxon>
        <taxon>Metazoa</taxon>
        <taxon>Chordata</taxon>
        <taxon>Craniata</taxon>
        <taxon>Vertebrata</taxon>
        <taxon>Euteleostomi</taxon>
        <taxon>Mammalia</taxon>
        <taxon>Eutheria</taxon>
        <taxon>Euarchontoglires</taxon>
        <taxon>Glires</taxon>
        <taxon>Rodentia</taxon>
        <taxon>Myomorpha</taxon>
        <taxon>Muroidea</taxon>
        <taxon>Muridae</taxon>
        <taxon>Murinae</taxon>
        <taxon>Mus</taxon>
        <taxon>Coelomys</taxon>
    </lineage>
</organism>
<name>A0A7S5GIG1_MUSPA</name>
<evidence type="ECO:0000256" key="1">
    <source>
        <dbReference type="ARBA" id="ARBA00004613"/>
    </source>
</evidence>
<proteinExistence type="inferred from homology"/>
<dbReference type="KEGG" id="mpah:110314925"/>
<dbReference type="AlphaFoldDB" id="A0A7S5GIG1"/>
<comment type="similarity">
    <text evidence="2">Belongs to the secretoglobin family.</text>
</comment>
<comment type="subcellular location">
    <subcellularLocation>
        <location evidence="1">Secreted</location>
    </subcellularLocation>
</comment>
<reference evidence="6" key="1">
    <citation type="submission" date="2019-05" db="EMBL/GenBank/DDBJ databases">
        <title>The evolutionary history of the Abp gene family expansion supports subfunctionalization following duplication.</title>
        <authorList>
            <person name="Karn R.C."/>
            <person name="Yazdanifar G."/>
            <person name="Pezer Z."/>
            <person name="Janousek V."/>
            <person name="Laukaitis C.M."/>
        </authorList>
    </citation>
    <scope>NUCLEOTIDE SEQUENCE</scope>
</reference>
<evidence type="ECO:0000256" key="5">
    <source>
        <dbReference type="SAM" id="SignalP"/>
    </source>
</evidence>
<dbReference type="InterPro" id="IPR016126">
    <property type="entry name" value="Secretoglobin"/>
</dbReference>
<dbReference type="PANTHER" id="PTHR31708:SF1">
    <property type="entry name" value="ABPBG11-RELATED"/>
    <property type="match status" value="1"/>
</dbReference>
<feature type="signal peptide" evidence="5">
    <location>
        <begin position="1"/>
        <end position="23"/>
    </location>
</feature>